<dbReference type="InterPro" id="IPR023828">
    <property type="entry name" value="Peptidase_S8_Ser-AS"/>
</dbReference>
<keyword evidence="3 4" id="KW-0720">Serine protease</keyword>
<dbReference type="InterPro" id="IPR011049">
    <property type="entry name" value="Serralysin-like_metalloprot_C"/>
</dbReference>
<reference evidence="7 8" key="1">
    <citation type="submission" date="2023-07" db="EMBL/GenBank/DDBJ databases">
        <title>Genomic Encyclopedia of Type Strains, Phase IV (KMG-IV): sequencing the most valuable type-strain genomes for metagenomic binning, comparative biology and taxonomic classification.</title>
        <authorList>
            <person name="Goeker M."/>
        </authorList>
    </citation>
    <scope>NUCLEOTIDE SEQUENCE [LARGE SCALE GENOMIC DNA]</scope>
    <source>
        <strain evidence="7 8">DSM 19619</strain>
    </source>
</reference>
<dbReference type="InterPro" id="IPR000209">
    <property type="entry name" value="Peptidase_S8/S53_dom"/>
</dbReference>
<keyword evidence="2 4" id="KW-0378">Hydrolase</keyword>
<evidence type="ECO:0000256" key="4">
    <source>
        <dbReference type="PROSITE-ProRule" id="PRU01240"/>
    </source>
</evidence>
<dbReference type="PROSITE" id="PS51829">
    <property type="entry name" value="P_HOMO_B"/>
    <property type="match status" value="1"/>
</dbReference>
<comment type="similarity">
    <text evidence="4">Belongs to the peptidase S8 family.</text>
</comment>
<dbReference type="Gene3D" id="2.150.10.10">
    <property type="entry name" value="Serralysin-like metalloprotease, C-terminal"/>
    <property type="match status" value="4"/>
</dbReference>
<evidence type="ECO:0000259" key="6">
    <source>
        <dbReference type="PROSITE" id="PS51829"/>
    </source>
</evidence>
<dbReference type="PROSITE" id="PS00330">
    <property type="entry name" value="HEMOLYSIN_CALCIUM"/>
    <property type="match status" value="7"/>
</dbReference>
<evidence type="ECO:0000256" key="2">
    <source>
        <dbReference type="ARBA" id="ARBA00022801"/>
    </source>
</evidence>
<dbReference type="SUPFAM" id="SSF49785">
    <property type="entry name" value="Galactose-binding domain-like"/>
    <property type="match status" value="1"/>
</dbReference>
<evidence type="ECO:0000256" key="1">
    <source>
        <dbReference type="ARBA" id="ARBA00022670"/>
    </source>
</evidence>
<feature type="domain" description="P/Homo B" evidence="6">
    <location>
        <begin position="366"/>
        <end position="489"/>
    </location>
</feature>
<evidence type="ECO:0000256" key="3">
    <source>
        <dbReference type="ARBA" id="ARBA00022825"/>
    </source>
</evidence>
<dbReference type="PROSITE" id="PS00138">
    <property type="entry name" value="SUBTILASE_SER"/>
    <property type="match status" value="1"/>
</dbReference>
<evidence type="ECO:0000256" key="5">
    <source>
        <dbReference type="SAM" id="MobiDB-lite"/>
    </source>
</evidence>
<evidence type="ECO:0000313" key="7">
    <source>
        <dbReference type="EMBL" id="MDQ0472132.1"/>
    </source>
</evidence>
<dbReference type="Gene3D" id="3.40.50.200">
    <property type="entry name" value="Peptidase S8/S53 domain"/>
    <property type="match status" value="1"/>
</dbReference>
<gene>
    <name evidence="7" type="ORF">QO011_005161</name>
</gene>
<dbReference type="PROSITE" id="PS51892">
    <property type="entry name" value="SUBTILASE"/>
    <property type="match status" value="1"/>
</dbReference>
<dbReference type="Pfam" id="PF00353">
    <property type="entry name" value="HemolysinCabind"/>
    <property type="match status" value="7"/>
</dbReference>
<evidence type="ECO:0000313" key="8">
    <source>
        <dbReference type="Proteomes" id="UP001242480"/>
    </source>
</evidence>
<organism evidence="7 8">
    <name type="scientific">Labrys wisconsinensis</name>
    <dbReference type="NCBI Taxonomy" id="425677"/>
    <lineage>
        <taxon>Bacteria</taxon>
        <taxon>Pseudomonadati</taxon>
        <taxon>Pseudomonadota</taxon>
        <taxon>Alphaproteobacteria</taxon>
        <taxon>Hyphomicrobiales</taxon>
        <taxon>Xanthobacteraceae</taxon>
        <taxon>Labrys</taxon>
    </lineage>
</organism>
<dbReference type="Pfam" id="PF01483">
    <property type="entry name" value="P_proprotein"/>
    <property type="match status" value="1"/>
</dbReference>
<dbReference type="EMBL" id="JAUSVX010000011">
    <property type="protein sequence ID" value="MDQ0472132.1"/>
    <property type="molecule type" value="Genomic_DNA"/>
</dbReference>
<keyword evidence="8" id="KW-1185">Reference proteome</keyword>
<dbReference type="InterPro" id="IPR015500">
    <property type="entry name" value="Peptidase_S8_subtilisin-rel"/>
</dbReference>
<dbReference type="InterPro" id="IPR036852">
    <property type="entry name" value="Peptidase_S8/S53_dom_sf"/>
</dbReference>
<keyword evidence="1 4" id="KW-0645">Protease</keyword>
<dbReference type="SUPFAM" id="SSF51120">
    <property type="entry name" value="beta-Roll"/>
    <property type="match status" value="5"/>
</dbReference>
<dbReference type="InterPro" id="IPR002884">
    <property type="entry name" value="P_dom"/>
</dbReference>
<feature type="active site" description="Charge relay system" evidence="4">
    <location>
        <position position="266"/>
    </location>
</feature>
<dbReference type="RefSeq" id="WP_307278454.1">
    <property type="nucleotide sequence ID" value="NZ_JAUSVX010000011.1"/>
</dbReference>
<dbReference type="PANTHER" id="PTHR42884">
    <property type="entry name" value="PROPROTEIN CONVERTASE SUBTILISIN/KEXIN-RELATED"/>
    <property type="match status" value="1"/>
</dbReference>
<dbReference type="InterPro" id="IPR022398">
    <property type="entry name" value="Peptidase_S8_His-AS"/>
</dbReference>
<dbReference type="PRINTS" id="PR00723">
    <property type="entry name" value="SUBTILISIN"/>
</dbReference>
<feature type="active site" description="Charge relay system" evidence="4">
    <location>
        <position position="42"/>
    </location>
</feature>
<feature type="active site" description="Charge relay system" evidence="4">
    <location>
        <position position="72"/>
    </location>
</feature>
<dbReference type="Gene3D" id="2.60.120.260">
    <property type="entry name" value="Galactose-binding domain-like"/>
    <property type="match status" value="1"/>
</dbReference>
<dbReference type="InterPro" id="IPR001343">
    <property type="entry name" value="Hemolysn_Ca-bd"/>
</dbReference>
<accession>A0ABU0JCY1</accession>
<dbReference type="Pfam" id="PF00082">
    <property type="entry name" value="Peptidase_S8"/>
    <property type="match status" value="1"/>
</dbReference>
<proteinExistence type="inferred from homology"/>
<dbReference type="InterPro" id="IPR008979">
    <property type="entry name" value="Galactose-bd-like_sf"/>
</dbReference>
<dbReference type="PANTHER" id="PTHR42884:SF14">
    <property type="entry name" value="NEUROENDOCRINE CONVERTASE 1"/>
    <property type="match status" value="1"/>
</dbReference>
<dbReference type="PRINTS" id="PR00313">
    <property type="entry name" value="CABNDNGRPT"/>
</dbReference>
<dbReference type="InterPro" id="IPR018511">
    <property type="entry name" value="Hemolysin-typ_Ca-bd_CS"/>
</dbReference>
<dbReference type="SUPFAM" id="SSF52743">
    <property type="entry name" value="Subtilisin-like"/>
    <property type="match status" value="1"/>
</dbReference>
<feature type="region of interest" description="Disordered" evidence="5">
    <location>
        <begin position="606"/>
        <end position="645"/>
    </location>
</feature>
<comment type="caution">
    <text evidence="7">The sequence shown here is derived from an EMBL/GenBank/DDBJ whole genome shotgun (WGS) entry which is preliminary data.</text>
</comment>
<dbReference type="Proteomes" id="UP001242480">
    <property type="component" value="Unassembled WGS sequence"/>
</dbReference>
<sequence>MTLPTDQLFTSQWYLQAIDVVWGQNAVWDDYTGAGVHIGIFDNGVQHSHPDLNGNHDSTRDFGSQSGLAQDHGTAVTGIIAAERNDTGSGDGIVGIAYGATYSSVPIWGSSTVESTSARTTAALHMRDFDVVNHSWGSSAFSVAQTDPNYLAVANGILDAVTNGRGGLGTVVVAAANNTRAGQAWDHVVGDANTTGPTAESRFSVTVAGVGQDGFVADYSSPGANILVSAAAQGAWSGGEPGIWTTDLTGTSGFASGNHVETVGTSFAAPQVTGIVALMLEANPNLGYRDVRDILALTAHHTGSAIAVGATPAQLQNGELDPWTINAATNWNGGGMHFSNDYGYGMVDARAAVRLAETWTDQSTLANEEHWSSTANPNVTVPDANSTGISFSFTVGGDIDVEQVTLNLGITHTYASDLEIYLISPSGTESRLLDNSGGSRDLNGWTFTSNAFHGEDSNGTWTVRVIDKVGGDTGFVSTARLDVYGSGATNNDTYVYTDEFGSNAAIAGDGARATLHDTFGIDTINAAAVTSNSFIDLSRSVTSTIAGRSLTIAATIENAYGGDGSDILLGNGLANHLSGGRGEDAIGGGGGNDWIEGGAAFDSLSGEAGNDTIDGGEGDDFLQGGDGNDNLEGGEGDDTALGGNGNDTLHGGAGLDTLRGGAGNDLYILDDITEILIGHEIADYYDTVDEKAGEGIDTVWVSAAPSTQYIGGYSLAYQLGDNIENGAIIGHRDFSLFGNALDNVMYGNERDNELDGEGGNDVLNGGWGFDILDGGDGVDTADYAYETRSVLVHLAGASDATVTIGGAAEDTLRNIENVIGGSGNDALFGDGLANALTGGAGNDVLDGGGGADTLKGGTGNDVYRVDDAHDLVVELTNQGLDRVESSISWTLGANVEDLLLSGGADLRGTGNALANTIKGNLGDNVLSGLDGVDDLYGYGGDDVLNGGARGDHMAGGAGNDIYYVDSVGDVVDEAGGDGIDKVYSSIGFSLATSSRVAGDVENLVLTGTANINGTGNGLDNALTGNSGNNILNGGAGNDALAGNDGNDQLLGGAGNDSLNGGAGTDQLTGGAGADRLTGGLGADRFIFSAIGDSKLGTGNYDTILDFSHAQADKIDLHLIDAKTGVGGNQIFSFIGTGAFSHHAGELHYAVSAGNATVSGDVDGDGAADFSILLRGVTSLQAGDFVL</sequence>
<protein>
    <submittedName>
        <fullName evidence="7">Ca2+-binding RTX toxin-like protein/subtilisin-like proprotein convertase family protein</fullName>
    </submittedName>
</protein>
<name>A0ABU0JCY1_9HYPH</name>
<dbReference type="PROSITE" id="PS00137">
    <property type="entry name" value="SUBTILASE_HIS"/>
    <property type="match status" value="1"/>
</dbReference>